<dbReference type="InterPro" id="IPR051611">
    <property type="entry name" value="ECF_transporter_component"/>
</dbReference>
<dbReference type="InterPro" id="IPR003339">
    <property type="entry name" value="ABC/ECF_trnsptr_transmembrane"/>
</dbReference>
<keyword evidence="2" id="KW-1003">Cell membrane</keyword>
<feature type="transmembrane region" description="Helical" evidence="6">
    <location>
        <begin position="81"/>
        <end position="106"/>
    </location>
</feature>
<feature type="transmembrane region" description="Helical" evidence="6">
    <location>
        <begin position="57"/>
        <end position="75"/>
    </location>
</feature>
<keyword evidence="8" id="KW-1185">Reference proteome</keyword>
<dbReference type="PANTHER" id="PTHR34857:SF2">
    <property type="entry name" value="SLL0384 PROTEIN"/>
    <property type="match status" value="1"/>
</dbReference>
<dbReference type="PANTHER" id="PTHR34857">
    <property type="entry name" value="SLL0384 PROTEIN"/>
    <property type="match status" value="1"/>
</dbReference>
<evidence type="ECO:0000256" key="5">
    <source>
        <dbReference type="ARBA" id="ARBA00023136"/>
    </source>
</evidence>
<evidence type="ECO:0000313" key="7">
    <source>
        <dbReference type="EMBL" id="TCK98725.1"/>
    </source>
</evidence>
<dbReference type="OrthoDB" id="3730291at2"/>
<proteinExistence type="predicted"/>
<protein>
    <submittedName>
        <fullName evidence="7">Energy-coupling factor transport system permease protein</fullName>
    </submittedName>
</protein>
<evidence type="ECO:0000256" key="4">
    <source>
        <dbReference type="ARBA" id="ARBA00022989"/>
    </source>
</evidence>
<dbReference type="AlphaFoldDB" id="A0A4R1MZU8"/>
<gene>
    <name evidence="7" type="ORF">EDC19_1159</name>
</gene>
<dbReference type="Proteomes" id="UP000294545">
    <property type="component" value="Unassembled WGS sequence"/>
</dbReference>
<evidence type="ECO:0000313" key="8">
    <source>
        <dbReference type="Proteomes" id="UP000294545"/>
    </source>
</evidence>
<reference evidence="7 8" key="1">
    <citation type="submission" date="2019-03" db="EMBL/GenBank/DDBJ databases">
        <title>Genomic Encyclopedia of Type Strains, Phase IV (KMG-IV): sequencing the most valuable type-strain genomes for metagenomic binning, comparative biology and taxonomic classification.</title>
        <authorList>
            <person name="Goeker M."/>
        </authorList>
    </citation>
    <scope>NUCLEOTIDE SEQUENCE [LARGE SCALE GENOMIC DNA]</scope>
    <source>
        <strain evidence="7 8">DSM 24176</strain>
    </source>
</reference>
<dbReference type="EMBL" id="SMGQ01000011">
    <property type="protein sequence ID" value="TCK98725.1"/>
    <property type="molecule type" value="Genomic_DNA"/>
</dbReference>
<feature type="transmembrane region" description="Helical" evidence="6">
    <location>
        <begin position="211"/>
        <end position="233"/>
    </location>
</feature>
<keyword evidence="5 6" id="KW-0472">Membrane</keyword>
<dbReference type="RefSeq" id="WP_132281804.1">
    <property type="nucleotide sequence ID" value="NZ_SMGQ01000011.1"/>
</dbReference>
<accession>A0A4R1MZU8</accession>
<feature type="transmembrane region" description="Helical" evidence="6">
    <location>
        <begin position="20"/>
        <end position="50"/>
    </location>
</feature>
<comment type="subcellular location">
    <subcellularLocation>
        <location evidence="1">Membrane</location>
        <topology evidence="1">Multi-pass membrane protein</topology>
    </subcellularLocation>
</comment>
<evidence type="ECO:0000256" key="3">
    <source>
        <dbReference type="ARBA" id="ARBA00022692"/>
    </source>
</evidence>
<sequence length="234" mass="26687">MQNVGVKQYFKLDPRTKLLLMFFINVTIFNVSNRYVIVVMTAIPIFLLLVSRKIKASLCWILIYTILMAVNIHFVPTTNGFQSVLLAAINMFFRMMPGFIMGYYLISTTTVSEFLAAMEKIRVPQSIRIPMAVMFRFFPTISEESKAISSAMQMRGITFASRRTLKNPMVMIEYRMIPLLMSIVKIGEELSAASLTRGLGNSVKRTNICKIGFHLQDMVLLLLASITFIGFFIY</sequence>
<dbReference type="GO" id="GO:0005886">
    <property type="term" value="C:plasma membrane"/>
    <property type="evidence" value="ECO:0007669"/>
    <property type="project" value="UniProtKB-ARBA"/>
</dbReference>
<evidence type="ECO:0000256" key="1">
    <source>
        <dbReference type="ARBA" id="ARBA00004141"/>
    </source>
</evidence>
<name>A0A4R1MZU8_9FIRM</name>
<evidence type="ECO:0000256" key="2">
    <source>
        <dbReference type="ARBA" id="ARBA00022475"/>
    </source>
</evidence>
<organism evidence="7 8">
    <name type="scientific">Natranaerovirga hydrolytica</name>
    <dbReference type="NCBI Taxonomy" id="680378"/>
    <lineage>
        <taxon>Bacteria</taxon>
        <taxon>Bacillati</taxon>
        <taxon>Bacillota</taxon>
        <taxon>Clostridia</taxon>
        <taxon>Lachnospirales</taxon>
        <taxon>Natranaerovirgaceae</taxon>
        <taxon>Natranaerovirga</taxon>
    </lineage>
</organism>
<dbReference type="CDD" id="cd16914">
    <property type="entry name" value="EcfT"/>
    <property type="match status" value="1"/>
</dbReference>
<keyword evidence="4 6" id="KW-1133">Transmembrane helix</keyword>
<evidence type="ECO:0000256" key="6">
    <source>
        <dbReference type="SAM" id="Phobius"/>
    </source>
</evidence>
<dbReference type="Pfam" id="PF02361">
    <property type="entry name" value="CbiQ"/>
    <property type="match status" value="1"/>
</dbReference>
<comment type="caution">
    <text evidence="7">The sequence shown here is derived from an EMBL/GenBank/DDBJ whole genome shotgun (WGS) entry which is preliminary data.</text>
</comment>
<keyword evidence="3 6" id="KW-0812">Transmembrane</keyword>